<organism evidence="1">
    <name type="scientific">marine sediment metagenome</name>
    <dbReference type="NCBI Taxonomy" id="412755"/>
    <lineage>
        <taxon>unclassified sequences</taxon>
        <taxon>metagenomes</taxon>
        <taxon>ecological metagenomes</taxon>
    </lineage>
</organism>
<sequence>MKIKSRRFTILLSMGFLLVLFGFIGKNFNDYSLNNNASSNLDKNPTSTLKMSVINWTMTTEVVSTESTNDSYWPAIVTDSARNIHVVWQDDTDYDGSGTDKDIFYKLRNATTDVWATTEVVSTESMGNSLYPLIAVDGAGNIHVVWPDDTDYDGSGTDRDIFYKLRNATTGVWTTTEVVSTESIGNSNEPTISSDGAGNIHVAWKDITNYDGSGTDMDIFYKLRNSTTDAWTTTEVVSTESMGNSWFPTIAVDGAGNIHLAWDDYTNYGSSGTDLDIFYKFKNSTMGTWMTTEVVSTESTKLSNVAKIAADSAGNIHVVWWDDTDYGGSGTDRDIFYKLRNATTGVWTTTEVVSTESTGTSWNPSIVSDGVEHIHVVWDDLTNYGGSGTDLDIFYKSKDVTTGAWTTTEVVSTESTAKSNVPKIAADGTGNIHVVWWDYTDYGG</sequence>
<dbReference type="AlphaFoldDB" id="A0A0F9E7G6"/>
<proteinExistence type="predicted"/>
<protein>
    <submittedName>
        <fullName evidence="1">Uncharacterized protein</fullName>
    </submittedName>
</protein>
<gene>
    <name evidence="1" type="ORF">LCGC14_2401900</name>
</gene>
<evidence type="ECO:0000313" key="1">
    <source>
        <dbReference type="EMBL" id="KKL25776.1"/>
    </source>
</evidence>
<accession>A0A0F9E7G6</accession>
<feature type="non-terminal residue" evidence="1">
    <location>
        <position position="444"/>
    </location>
</feature>
<reference evidence="1" key="1">
    <citation type="journal article" date="2015" name="Nature">
        <title>Complex archaea that bridge the gap between prokaryotes and eukaryotes.</title>
        <authorList>
            <person name="Spang A."/>
            <person name="Saw J.H."/>
            <person name="Jorgensen S.L."/>
            <person name="Zaremba-Niedzwiedzka K."/>
            <person name="Martijn J."/>
            <person name="Lind A.E."/>
            <person name="van Eijk R."/>
            <person name="Schleper C."/>
            <person name="Guy L."/>
            <person name="Ettema T.J."/>
        </authorList>
    </citation>
    <scope>NUCLEOTIDE SEQUENCE</scope>
</reference>
<name>A0A0F9E7G6_9ZZZZ</name>
<comment type="caution">
    <text evidence="1">The sequence shown here is derived from an EMBL/GenBank/DDBJ whole genome shotgun (WGS) entry which is preliminary data.</text>
</comment>
<dbReference type="EMBL" id="LAZR01036088">
    <property type="protein sequence ID" value="KKL25776.1"/>
    <property type="molecule type" value="Genomic_DNA"/>
</dbReference>